<dbReference type="InterPro" id="IPR041354">
    <property type="entry name" value="4PPT_N"/>
</dbReference>
<evidence type="ECO:0000313" key="7">
    <source>
        <dbReference type="Proteomes" id="UP000234342"/>
    </source>
</evidence>
<dbReference type="PRINTS" id="PR01399">
    <property type="entry name" value="ENTSNTHTASED"/>
</dbReference>
<dbReference type="PANTHER" id="PTHR38096">
    <property type="entry name" value="ENTEROBACTIN SYNTHASE COMPONENT D"/>
    <property type="match status" value="1"/>
</dbReference>
<keyword evidence="3" id="KW-0460">Magnesium</keyword>
<feature type="binding site" evidence="2">
    <location>
        <position position="93"/>
    </location>
    <ligand>
        <name>CoA</name>
        <dbReference type="ChEBI" id="CHEBI:57287"/>
    </ligand>
</feature>
<dbReference type="GO" id="GO:0009239">
    <property type="term" value="P:enterobactin biosynthetic process"/>
    <property type="evidence" value="ECO:0007669"/>
    <property type="project" value="InterPro"/>
</dbReference>
<evidence type="ECO:0000259" key="5">
    <source>
        <dbReference type="Pfam" id="PF17837"/>
    </source>
</evidence>
<dbReference type="GO" id="GO:0009366">
    <property type="term" value="C:enterobactin synthetase complex"/>
    <property type="evidence" value="ECO:0007669"/>
    <property type="project" value="InterPro"/>
</dbReference>
<feature type="binding site" evidence="2">
    <location>
        <position position="107"/>
    </location>
    <ligand>
        <name>CoA</name>
        <dbReference type="ChEBI" id="CHEBI:57287"/>
    </ligand>
</feature>
<feature type="binding site" evidence="2">
    <location>
        <begin position="28"/>
        <end position="29"/>
    </location>
    <ligand>
        <name>CoA</name>
        <dbReference type="ChEBI" id="CHEBI:57287"/>
    </ligand>
</feature>
<protein>
    <submittedName>
        <fullName evidence="6">4'-phosphopantetheinyl transferase superfamily protein</fullName>
    </submittedName>
</protein>
<dbReference type="InterPro" id="IPR037143">
    <property type="entry name" value="4-PPantetheinyl_Trfase_dom_sf"/>
</dbReference>
<feature type="binding site" evidence="2">
    <location>
        <position position="50"/>
    </location>
    <ligand>
        <name>CoA</name>
        <dbReference type="ChEBI" id="CHEBI:57287"/>
    </ligand>
</feature>
<comment type="cofactor">
    <cofactor evidence="3">
        <name>Mg(2+)</name>
        <dbReference type="ChEBI" id="CHEBI:18420"/>
    </cofactor>
</comment>
<feature type="domain" description="4'-phosphopantetheinyl transferase" evidence="4">
    <location>
        <begin position="47"/>
        <end position="152"/>
    </location>
</feature>
<dbReference type="Pfam" id="PF17837">
    <property type="entry name" value="4PPT_N"/>
    <property type="match status" value="1"/>
</dbReference>
<dbReference type="Gene3D" id="3.90.470.20">
    <property type="entry name" value="4'-phosphopantetheinyl transferase domain"/>
    <property type="match status" value="2"/>
</dbReference>
<name>A0A2H1KTZ8_9MICO</name>
<keyword evidence="3" id="KW-0479">Metal-binding</keyword>
<accession>A0A2H1KTZ8</accession>
<evidence type="ECO:0000256" key="1">
    <source>
        <dbReference type="ARBA" id="ARBA00022679"/>
    </source>
</evidence>
<dbReference type="AlphaFoldDB" id="A0A2H1KTZ8"/>
<proteinExistence type="predicted"/>
<feature type="binding site" evidence="3">
    <location>
        <position position="52"/>
    </location>
    <ligand>
        <name>Mg(2+)</name>
        <dbReference type="ChEBI" id="CHEBI:18420"/>
    </ligand>
</feature>
<keyword evidence="7" id="KW-1185">Reference proteome</keyword>
<dbReference type="PANTHER" id="PTHR38096:SF1">
    <property type="entry name" value="ENTEROBACTIN SYNTHASE COMPONENT D"/>
    <property type="match status" value="1"/>
</dbReference>
<reference evidence="7" key="1">
    <citation type="submission" date="2017-03" db="EMBL/GenBank/DDBJ databases">
        <authorList>
            <person name="Monnet C."/>
        </authorList>
    </citation>
    <scope>NUCLEOTIDE SEQUENCE [LARGE SCALE GENOMIC DNA]</scope>
    <source>
        <strain evidence="7">P10</strain>
    </source>
</reference>
<dbReference type="GO" id="GO:0005886">
    <property type="term" value="C:plasma membrane"/>
    <property type="evidence" value="ECO:0007669"/>
    <property type="project" value="TreeGrafter"/>
</dbReference>
<dbReference type="Pfam" id="PF01648">
    <property type="entry name" value="ACPS"/>
    <property type="match status" value="1"/>
</dbReference>
<gene>
    <name evidence="6" type="ORF">BANT10_03470</name>
</gene>
<dbReference type="EMBL" id="FXZE01000033">
    <property type="protein sequence ID" value="SMY03014.1"/>
    <property type="molecule type" value="Genomic_DNA"/>
</dbReference>
<dbReference type="GO" id="GO:0000287">
    <property type="term" value="F:magnesium ion binding"/>
    <property type="evidence" value="ECO:0007669"/>
    <property type="project" value="InterPro"/>
</dbReference>
<evidence type="ECO:0000259" key="4">
    <source>
        <dbReference type="Pfam" id="PF01648"/>
    </source>
</evidence>
<dbReference type="InterPro" id="IPR003542">
    <property type="entry name" value="Enbac_synth_compD-like"/>
</dbReference>
<dbReference type="GO" id="GO:0008897">
    <property type="term" value="F:holo-[acyl-carrier-protein] synthase activity"/>
    <property type="evidence" value="ECO:0007669"/>
    <property type="project" value="InterPro"/>
</dbReference>
<feature type="binding site" evidence="3">
    <location>
        <position position="50"/>
    </location>
    <ligand>
        <name>Mg(2+)</name>
        <dbReference type="ChEBI" id="CHEBI:18420"/>
    </ligand>
</feature>
<dbReference type="SUPFAM" id="SSF56214">
    <property type="entry name" value="4'-phosphopantetheinyl transferase"/>
    <property type="match status" value="1"/>
</dbReference>
<feature type="domain" description="4'-phosphopantetheinyl transferase N-terminal" evidence="5">
    <location>
        <begin position="2"/>
        <end position="39"/>
    </location>
</feature>
<evidence type="ECO:0000256" key="2">
    <source>
        <dbReference type="PIRSR" id="PIRSR603542-1"/>
    </source>
</evidence>
<organism evidence="6 7">
    <name type="scientific">Brevibacterium antiquum</name>
    <dbReference type="NCBI Taxonomy" id="234835"/>
    <lineage>
        <taxon>Bacteria</taxon>
        <taxon>Bacillati</taxon>
        <taxon>Actinomycetota</taxon>
        <taxon>Actinomycetes</taxon>
        <taxon>Micrococcales</taxon>
        <taxon>Brevibacteriaceae</taxon>
        <taxon>Brevibacterium</taxon>
    </lineage>
</organism>
<evidence type="ECO:0000256" key="3">
    <source>
        <dbReference type="PIRSR" id="PIRSR603542-2"/>
    </source>
</evidence>
<sequence>MLNAADQPILTGAAREPLWSQGFLGSITHSRGWCKVAVAQEGVLDYLGIDVEVAALIPENVARTIHSPDELRNAADQVQLADLTSVVIFSAKESVFKAYFQATTIKLAFSQIHMTLDGDGSFWASLAHSDLPSRFSSIAGAWTISEGYVMTAAFQLKS</sequence>
<evidence type="ECO:0000313" key="6">
    <source>
        <dbReference type="EMBL" id="SMY03014.1"/>
    </source>
</evidence>
<dbReference type="Proteomes" id="UP000234342">
    <property type="component" value="Unassembled WGS sequence"/>
</dbReference>
<keyword evidence="1 6" id="KW-0808">Transferase</keyword>
<dbReference type="InterPro" id="IPR008278">
    <property type="entry name" value="4-PPantetheinyl_Trfase_dom"/>
</dbReference>
<feature type="binding site" evidence="2">
    <location>
        <position position="97"/>
    </location>
    <ligand>
        <name>CoA</name>
        <dbReference type="ChEBI" id="CHEBI:57287"/>
    </ligand>
</feature>